<dbReference type="RefSeq" id="XP_049151672.1">
    <property type="nucleotide sequence ID" value="XM_049294526.1"/>
</dbReference>
<feature type="region of interest" description="Disordered" evidence="1">
    <location>
        <begin position="926"/>
        <end position="951"/>
    </location>
</feature>
<dbReference type="AlphaFoldDB" id="A0A9Q8T8M8"/>
<feature type="compositionally biased region" description="Low complexity" evidence="1">
    <location>
        <begin position="532"/>
        <end position="544"/>
    </location>
</feature>
<feature type="region of interest" description="Disordered" evidence="1">
    <location>
        <begin position="532"/>
        <end position="556"/>
    </location>
</feature>
<evidence type="ECO:0000256" key="1">
    <source>
        <dbReference type="SAM" id="MobiDB-lite"/>
    </source>
</evidence>
<feature type="region of interest" description="Disordered" evidence="1">
    <location>
        <begin position="744"/>
        <end position="766"/>
    </location>
</feature>
<feature type="region of interest" description="Disordered" evidence="1">
    <location>
        <begin position="462"/>
        <end position="484"/>
    </location>
</feature>
<feature type="compositionally biased region" description="Pro residues" evidence="1">
    <location>
        <begin position="753"/>
        <end position="763"/>
    </location>
</feature>
<feature type="region of interest" description="Disordered" evidence="1">
    <location>
        <begin position="270"/>
        <end position="296"/>
    </location>
</feature>
<dbReference type="EMBL" id="CP019480">
    <property type="protein sequence ID" value="UQC90071.1"/>
    <property type="molecule type" value="Genomic_DNA"/>
</dbReference>
<gene>
    <name evidence="2" type="ORF">CLUP02_15602</name>
</gene>
<feature type="region of interest" description="Disordered" evidence="1">
    <location>
        <begin position="802"/>
        <end position="830"/>
    </location>
</feature>
<protein>
    <submittedName>
        <fullName evidence="2">Uncharacterized protein</fullName>
    </submittedName>
</protein>
<feature type="compositionally biased region" description="Basic and acidic residues" evidence="1">
    <location>
        <begin position="272"/>
        <end position="289"/>
    </location>
</feature>
<keyword evidence="3" id="KW-1185">Reference proteome</keyword>
<feature type="compositionally biased region" description="Polar residues" evidence="1">
    <location>
        <begin position="462"/>
        <end position="475"/>
    </location>
</feature>
<dbReference type="GeneID" id="73349536"/>
<feature type="region of interest" description="Disordered" evidence="1">
    <location>
        <begin position="655"/>
        <end position="676"/>
    </location>
</feature>
<organism evidence="2 3">
    <name type="scientific">Colletotrichum lupini</name>
    <dbReference type="NCBI Taxonomy" id="145971"/>
    <lineage>
        <taxon>Eukaryota</taxon>
        <taxon>Fungi</taxon>
        <taxon>Dikarya</taxon>
        <taxon>Ascomycota</taxon>
        <taxon>Pezizomycotina</taxon>
        <taxon>Sordariomycetes</taxon>
        <taxon>Hypocreomycetidae</taxon>
        <taxon>Glomerellales</taxon>
        <taxon>Glomerellaceae</taxon>
        <taxon>Colletotrichum</taxon>
        <taxon>Colletotrichum acutatum species complex</taxon>
    </lineage>
</organism>
<dbReference type="KEGG" id="clup:CLUP02_15602"/>
<accession>A0A9Q8T8M8</accession>
<evidence type="ECO:0000313" key="2">
    <source>
        <dbReference type="EMBL" id="UQC90071.1"/>
    </source>
</evidence>
<dbReference type="Proteomes" id="UP000830671">
    <property type="component" value="Chromosome 8"/>
</dbReference>
<name>A0A9Q8T8M8_9PEZI</name>
<reference evidence="2" key="1">
    <citation type="journal article" date="2021" name="Mol. Plant Microbe Interact.">
        <title>Complete Genome Sequence of the Plant-Pathogenic Fungus Colletotrichum lupini.</title>
        <authorList>
            <person name="Baroncelli R."/>
            <person name="Pensec F."/>
            <person name="Da Lio D."/>
            <person name="Boufleur T."/>
            <person name="Vicente I."/>
            <person name="Sarrocco S."/>
            <person name="Picot A."/>
            <person name="Baraldi E."/>
            <person name="Sukno S."/>
            <person name="Thon M."/>
            <person name="Le Floch G."/>
        </authorList>
    </citation>
    <scope>NUCLEOTIDE SEQUENCE</scope>
    <source>
        <strain evidence="2">IMI 504893</strain>
    </source>
</reference>
<evidence type="ECO:0000313" key="3">
    <source>
        <dbReference type="Proteomes" id="UP000830671"/>
    </source>
</evidence>
<sequence>MIVSRRSAYESGVFTMPRVNHYQSVVKRHSSSMMITDRYTTVLSRHPNSRLHSLDGSSPLATVMKDAVKQRLSWNSCAVRHPKQPHHATMIGSVYPDLDVRRRANVARAGSMWAWTEMTGGVHVGRWLVKTNHQMDTSFPTGENFTGRKKNNPQNPVYVHSPGPIHIAVPHSRLRTSICQTQADGVAHMPSHYRHRLRIHTNLQYEASRSYLILVFVGHGRPLRTTYSRSLTPGRGRLSRVAVPLWNLSQYESLDFNGREAPIADSCQLTERMPRRESLEEGKDSRDTLPRPSNPMCLPLLRIPSQRKARQEVDWKHLIAKSTDQAHILDGLLIAPNTARVGAKTTLPKQSRCSNSSENLRTAPRPSLLRELYAVLNQIGRLSRIDSIGFCRTPSNAERTSSTPYTTPYTCNFGRSLRHNHVPDHFYHLLTDQVVQDSSATDTSNLENSILLVTTSSRSRALSKKSQTLASQPSKSTEEGGVNLNRPFIHAPRGLGIIFRCKLMYKKKLIIPPFSHSCHAITITIIIPPHPHNSNSTFSHNHPNSSPPPTQHQHNQTAKMRAAFAIVSLLAATVAARFDGPCTDTVCGDSRVNCEAEGRICVGFPSNDFQFLPTHGTCALEAAASSSRTLMANSIPIRSAFERSPILERLGVFGKDTGTRNKTHHSRETHHEMAKHTKALGEKRWNPHGMISKPEQKNSIEKIPHTTSSCPQHNTSLPFPPKVHDATHDRPSAVTPQTRFEALVSRSQDTSTSPPPPQLPPSHPFSYPFAIHAHIPPFKQTHPSPTPQKLPRAPRSHRIGILPIPAYPRDPTHPRDPNTRSSKPTLPRSIGTGIKTHFSARHFTVGKPAHGTAKALTEYCLSSLTPPLLRKGYIRDRSLYRYLNRISLATCNYSIAITIPYYDYRLGITATGIQDSIQRRKKFPFTAPHTDRDTSSMPRVETRNPIQMCKH</sequence>
<proteinExistence type="predicted"/>